<dbReference type="Pfam" id="PF00651">
    <property type="entry name" value="BTB"/>
    <property type="match status" value="1"/>
</dbReference>
<accession>A0A9N8JSK0</accession>
<dbReference type="SUPFAM" id="SSF54695">
    <property type="entry name" value="POZ domain"/>
    <property type="match status" value="1"/>
</dbReference>
<dbReference type="InterPro" id="IPR000210">
    <property type="entry name" value="BTB/POZ_dom"/>
</dbReference>
<dbReference type="PANTHER" id="PTHR47843:SF2">
    <property type="entry name" value="BTB DOMAIN-CONTAINING PROTEIN"/>
    <property type="match status" value="1"/>
</dbReference>
<reference evidence="3" key="1">
    <citation type="submission" date="2020-06" db="EMBL/GenBank/DDBJ databases">
        <authorList>
            <person name="Onetto C."/>
        </authorList>
    </citation>
    <scope>NUCLEOTIDE SEQUENCE</scope>
</reference>
<feature type="compositionally biased region" description="Polar residues" evidence="1">
    <location>
        <begin position="120"/>
        <end position="130"/>
    </location>
</feature>
<feature type="region of interest" description="Disordered" evidence="1">
    <location>
        <begin position="112"/>
        <end position="173"/>
    </location>
</feature>
<feature type="compositionally biased region" description="Basic and acidic residues" evidence="1">
    <location>
        <begin position="131"/>
        <end position="142"/>
    </location>
</feature>
<dbReference type="AlphaFoldDB" id="A0A9N8JSK0"/>
<evidence type="ECO:0000256" key="1">
    <source>
        <dbReference type="SAM" id="MobiDB-lite"/>
    </source>
</evidence>
<gene>
    <name evidence="3" type="ORF">AWRI4233_LOCUS2750</name>
</gene>
<name>A0A9N8JSK0_9PEZI</name>
<dbReference type="OrthoDB" id="194443at2759"/>
<feature type="domain" description="BTB" evidence="2">
    <location>
        <begin position="22"/>
        <end position="91"/>
    </location>
</feature>
<dbReference type="InterPro" id="IPR011333">
    <property type="entry name" value="SKP1/BTB/POZ_sf"/>
</dbReference>
<organism evidence="3 4">
    <name type="scientific">Aureobasidium mustum</name>
    <dbReference type="NCBI Taxonomy" id="2773714"/>
    <lineage>
        <taxon>Eukaryota</taxon>
        <taxon>Fungi</taxon>
        <taxon>Dikarya</taxon>
        <taxon>Ascomycota</taxon>
        <taxon>Pezizomycotina</taxon>
        <taxon>Dothideomycetes</taxon>
        <taxon>Dothideomycetidae</taxon>
        <taxon>Dothideales</taxon>
        <taxon>Saccotheciaceae</taxon>
        <taxon>Aureobasidium</taxon>
    </lineage>
</organism>
<protein>
    <recommendedName>
        <fullName evidence="2">BTB domain-containing protein</fullName>
    </recommendedName>
</protein>
<dbReference type="Proteomes" id="UP000714618">
    <property type="component" value="Unassembled WGS sequence"/>
</dbReference>
<evidence type="ECO:0000259" key="2">
    <source>
        <dbReference type="PROSITE" id="PS50097"/>
    </source>
</evidence>
<dbReference type="EMBL" id="CAIJEO010000004">
    <property type="protein sequence ID" value="CAD0090540.1"/>
    <property type="molecule type" value="Genomic_DNA"/>
</dbReference>
<comment type="caution">
    <text evidence="3">The sequence shown here is derived from an EMBL/GenBank/DDBJ whole genome shotgun (WGS) entry which is preliminary data.</text>
</comment>
<proteinExistence type="predicted"/>
<dbReference type="SMART" id="SM00225">
    <property type="entry name" value="BTB"/>
    <property type="match status" value="1"/>
</dbReference>
<dbReference type="PROSITE" id="PS50097">
    <property type="entry name" value="BTB"/>
    <property type="match status" value="1"/>
</dbReference>
<evidence type="ECO:0000313" key="4">
    <source>
        <dbReference type="Proteomes" id="UP000714618"/>
    </source>
</evidence>
<sequence>MTTPSTTGKLPQDRLKLLYNTHMVTIEVGAIKEHFVVHQSLLCAKSQYFNKALSGSFKEATTRFVQLPDVSPILFRIFVAWIYHDKLIYSPPDKTTIDEDFKSLKITEEDLEQDPILRSEPQNHSSNKEPATSRDSSDDMTERSSVVAELEASGPDVLSNPGPPKTSSASDSALYKEADPNSWSCDVLIKLYIFADRFDVRSLRADSLDALMHAIDRDASKFGLRDIRYIYMNTSANSPLRRFVVHHIAYHHAFSESASSWENYPAEFLAALVVINGRRLPIKLCRDCHHTAILLNGLQGLDIDDVCAEDDFAPYEKDSCFYHEHLNEEERNVCRVRRAS</sequence>
<keyword evidence="4" id="KW-1185">Reference proteome</keyword>
<dbReference type="CDD" id="cd18186">
    <property type="entry name" value="BTB_POZ_ZBTB_KLHL-like"/>
    <property type="match status" value="1"/>
</dbReference>
<dbReference type="PANTHER" id="PTHR47843">
    <property type="entry name" value="BTB DOMAIN-CONTAINING PROTEIN-RELATED"/>
    <property type="match status" value="1"/>
</dbReference>
<dbReference type="Gene3D" id="3.30.710.10">
    <property type="entry name" value="Potassium Channel Kv1.1, Chain A"/>
    <property type="match status" value="1"/>
</dbReference>
<evidence type="ECO:0000313" key="3">
    <source>
        <dbReference type="EMBL" id="CAD0090540.1"/>
    </source>
</evidence>